<dbReference type="SMART" id="SM00953">
    <property type="entry name" value="RES"/>
    <property type="match status" value="1"/>
</dbReference>
<protein>
    <submittedName>
        <fullName evidence="2">RES domain protein</fullName>
    </submittedName>
</protein>
<keyword evidence="3" id="KW-1185">Reference proteome</keyword>
<dbReference type="STRING" id="690850.Desaf_0388"/>
<dbReference type="RefSeq" id="WP_014258592.1">
    <property type="nucleotide sequence ID" value="NC_016629.1"/>
</dbReference>
<dbReference type="KEGG" id="daf:Desaf_0388"/>
<dbReference type="Proteomes" id="UP000007844">
    <property type="component" value="Chromosome"/>
</dbReference>
<dbReference type="AlphaFoldDB" id="F3YVK7"/>
<evidence type="ECO:0000313" key="3">
    <source>
        <dbReference type="Proteomes" id="UP000007844"/>
    </source>
</evidence>
<sequence>MRAWRLFRMVEADSALTGLGEEIVGGRWNSPGRPVVYAAGNLSLAVLEILANVDGVTLLRNGYCYCTLDFPEEIVGRVSIEELPQDWRMPQHPCLKEVGDRWLAEGRTAVLEVPSAVVPIEMNYLLNPEHEAYAIVAAGEAVRFEFDGRLVQCK</sequence>
<dbReference type="Pfam" id="PF08808">
    <property type="entry name" value="RES"/>
    <property type="match status" value="1"/>
</dbReference>
<dbReference type="HOGENOM" id="CLU_133611_0_1_7"/>
<dbReference type="EMBL" id="CP003221">
    <property type="protein sequence ID" value="EGJ48743.1"/>
    <property type="molecule type" value="Genomic_DNA"/>
</dbReference>
<gene>
    <name evidence="2" type="ORF">Desaf_0388</name>
</gene>
<accession>F3YVK7</accession>
<evidence type="ECO:0000313" key="2">
    <source>
        <dbReference type="EMBL" id="EGJ48743.1"/>
    </source>
</evidence>
<reference evidence="2 3" key="1">
    <citation type="journal article" date="2011" name="J. Bacteriol.">
        <title>Genome sequence of the mercury-methylating and pleomorphic Desulfovibrio africanus Strain Walvis Bay.</title>
        <authorList>
            <person name="Brown S.D."/>
            <person name="Wall J.D."/>
            <person name="Kucken A.M."/>
            <person name="Gilmour C.C."/>
            <person name="Podar M."/>
            <person name="Brandt C.C."/>
            <person name="Teshima H."/>
            <person name="Detter J.C."/>
            <person name="Han C.S."/>
            <person name="Land M.L."/>
            <person name="Lucas S."/>
            <person name="Han J."/>
            <person name="Pennacchio L."/>
            <person name="Nolan M."/>
            <person name="Pitluck S."/>
            <person name="Woyke T."/>
            <person name="Goodwin L."/>
            <person name="Palumbo A.V."/>
            <person name="Elias D.A."/>
        </authorList>
    </citation>
    <scope>NUCLEOTIDE SEQUENCE [LARGE SCALE GENOMIC DNA]</scope>
    <source>
        <strain evidence="2 3">Walvis Bay</strain>
    </source>
</reference>
<feature type="domain" description="RES" evidence="1">
    <location>
        <begin position="15"/>
        <end position="139"/>
    </location>
</feature>
<name>F3YVK7_DESAF</name>
<proteinExistence type="predicted"/>
<organism evidence="2 3">
    <name type="scientific">Desulfocurvibacter africanus subsp. africanus str. Walvis Bay</name>
    <dbReference type="NCBI Taxonomy" id="690850"/>
    <lineage>
        <taxon>Bacteria</taxon>
        <taxon>Pseudomonadati</taxon>
        <taxon>Thermodesulfobacteriota</taxon>
        <taxon>Desulfovibrionia</taxon>
        <taxon>Desulfovibrionales</taxon>
        <taxon>Desulfovibrionaceae</taxon>
        <taxon>Desulfocurvibacter</taxon>
    </lineage>
</organism>
<dbReference type="eggNOG" id="COG5654">
    <property type="taxonomic scope" value="Bacteria"/>
</dbReference>
<evidence type="ECO:0000259" key="1">
    <source>
        <dbReference type="SMART" id="SM00953"/>
    </source>
</evidence>
<dbReference type="InterPro" id="IPR014914">
    <property type="entry name" value="RES_dom"/>
</dbReference>